<dbReference type="InterPro" id="IPR001128">
    <property type="entry name" value="Cyt_P450"/>
</dbReference>
<gene>
    <name evidence="4" type="ORF">GCM10017790_83880</name>
</gene>
<keyword evidence="2" id="KW-0503">Monooxygenase</keyword>
<comment type="similarity">
    <text evidence="1 2">Belongs to the cytochrome P450 family.</text>
</comment>
<sequence length="378" mass="41116">MRHGDADPPFPAVAVAGPVTRVRLANGEQVWLVTRYDDVRTVLGDPVFSAAGDPMHRATPGADAPFIGRLPHTDPPDHSRYRRPLGRAFTPRRVAAWQPAIARAVDDRLDAMADLGPPVDLIESLAVPVPLSIIGTMMDLPGQDWPALRKAATDLLSDSPDRAHAAATNDWLLGYLRTLVTERRIKRGSDLLSELIEHSDLGDTEIADLGATLVLGGFDSLAASIGTAVALLLCHPDRPRTLAAEDERLDPLVEEALRFTTIVQRGVDRTAVADCRLGDADIRAGDRVVADLPAANRDRERWAGADTYDPTRPALTNLAFGHGPHLCVGMHLARLELRVVLERLLTRFPALKLAVPADRLVLCRDRTFAGLKELPVAW</sequence>
<dbReference type="PANTHER" id="PTHR46696">
    <property type="entry name" value="P450, PUTATIVE (EUROFUNG)-RELATED"/>
    <property type="match status" value="1"/>
</dbReference>
<dbReference type="InterPro" id="IPR002397">
    <property type="entry name" value="Cyt_P450_B"/>
</dbReference>
<protein>
    <submittedName>
        <fullName evidence="4">Cytochrome P450</fullName>
    </submittedName>
</protein>
<dbReference type="SUPFAM" id="SSF48264">
    <property type="entry name" value="Cytochrome P450"/>
    <property type="match status" value="1"/>
</dbReference>
<dbReference type="InterPro" id="IPR036396">
    <property type="entry name" value="Cyt_P450_sf"/>
</dbReference>
<dbReference type="PANTHER" id="PTHR46696:SF6">
    <property type="entry name" value="P450, PUTATIVE (EUROFUNG)-RELATED"/>
    <property type="match status" value="1"/>
</dbReference>
<dbReference type="EMBL" id="BNAY01000017">
    <property type="protein sequence ID" value="GHH38310.1"/>
    <property type="molecule type" value="Genomic_DNA"/>
</dbReference>
<dbReference type="Pfam" id="PF00067">
    <property type="entry name" value="p450"/>
    <property type="match status" value="1"/>
</dbReference>
<keyword evidence="2" id="KW-0479">Metal-binding</keyword>
<keyword evidence="2" id="KW-0408">Iron</keyword>
<dbReference type="InterPro" id="IPR017972">
    <property type="entry name" value="Cyt_P450_CS"/>
</dbReference>
<feature type="region of interest" description="Disordered" evidence="3">
    <location>
        <begin position="61"/>
        <end position="82"/>
    </location>
</feature>
<proteinExistence type="inferred from homology"/>
<comment type="caution">
    <text evidence="4">The sequence shown here is derived from an EMBL/GenBank/DDBJ whole genome shotgun (WGS) entry which is preliminary data.</text>
</comment>
<keyword evidence="5" id="KW-1185">Reference proteome</keyword>
<dbReference type="PROSITE" id="PS00086">
    <property type="entry name" value="CYTOCHROME_P450"/>
    <property type="match status" value="1"/>
</dbReference>
<keyword evidence="2" id="KW-0349">Heme</keyword>
<evidence type="ECO:0000256" key="2">
    <source>
        <dbReference type="RuleBase" id="RU000461"/>
    </source>
</evidence>
<evidence type="ECO:0000256" key="1">
    <source>
        <dbReference type="ARBA" id="ARBA00010617"/>
    </source>
</evidence>
<reference evidence="5" key="1">
    <citation type="journal article" date="2019" name="Int. J. Syst. Evol. Microbiol.">
        <title>The Global Catalogue of Microorganisms (GCM) 10K type strain sequencing project: providing services to taxonomists for standard genome sequencing and annotation.</title>
        <authorList>
            <consortium name="The Broad Institute Genomics Platform"/>
            <consortium name="The Broad Institute Genome Sequencing Center for Infectious Disease"/>
            <person name="Wu L."/>
            <person name="Ma J."/>
        </authorList>
    </citation>
    <scope>NUCLEOTIDE SEQUENCE [LARGE SCALE GENOMIC DNA]</scope>
    <source>
        <strain evidence="5">CGMCC 4.7683</strain>
    </source>
</reference>
<dbReference type="PRINTS" id="PR00385">
    <property type="entry name" value="P450"/>
</dbReference>
<evidence type="ECO:0000256" key="3">
    <source>
        <dbReference type="SAM" id="MobiDB-lite"/>
    </source>
</evidence>
<organism evidence="4 5">
    <name type="scientific">Amycolatopsis oliviviridis</name>
    <dbReference type="NCBI Taxonomy" id="1471590"/>
    <lineage>
        <taxon>Bacteria</taxon>
        <taxon>Bacillati</taxon>
        <taxon>Actinomycetota</taxon>
        <taxon>Actinomycetes</taxon>
        <taxon>Pseudonocardiales</taxon>
        <taxon>Pseudonocardiaceae</taxon>
        <taxon>Amycolatopsis</taxon>
    </lineage>
</organism>
<name>A0ABQ3MB92_9PSEU</name>
<dbReference type="Proteomes" id="UP000635387">
    <property type="component" value="Unassembled WGS sequence"/>
</dbReference>
<evidence type="ECO:0000313" key="5">
    <source>
        <dbReference type="Proteomes" id="UP000635387"/>
    </source>
</evidence>
<keyword evidence="2" id="KW-0560">Oxidoreductase</keyword>
<accession>A0ABQ3MB92</accession>
<dbReference type="RefSeq" id="WP_191259997.1">
    <property type="nucleotide sequence ID" value="NZ_BNAY01000017.1"/>
</dbReference>
<dbReference type="Gene3D" id="1.10.630.10">
    <property type="entry name" value="Cytochrome P450"/>
    <property type="match status" value="1"/>
</dbReference>
<evidence type="ECO:0000313" key="4">
    <source>
        <dbReference type="EMBL" id="GHH38310.1"/>
    </source>
</evidence>
<dbReference type="PRINTS" id="PR00359">
    <property type="entry name" value="BP450"/>
</dbReference>